<dbReference type="EMBL" id="QWLA01000133">
    <property type="protein sequence ID" value="RIH81809.1"/>
    <property type="molecule type" value="Genomic_DNA"/>
</dbReference>
<keyword evidence="5" id="KW-0378">Hydrolase</keyword>
<dbReference type="CDD" id="cd16833">
    <property type="entry name" value="YfiH"/>
    <property type="match status" value="1"/>
</dbReference>
<proteinExistence type="inferred from homology"/>
<dbReference type="GO" id="GO:0005507">
    <property type="term" value="F:copper ion binding"/>
    <property type="evidence" value="ECO:0007669"/>
    <property type="project" value="TreeGrafter"/>
</dbReference>
<evidence type="ECO:0000256" key="4">
    <source>
        <dbReference type="ARBA" id="ARBA00022723"/>
    </source>
</evidence>
<keyword evidence="6" id="KW-0862">Zinc</keyword>
<evidence type="ECO:0000256" key="7">
    <source>
        <dbReference type="ARBA" id="ARBA00047989"/>
    </source>
</evidence>
<evidence type="ECO:0000256" key="5">
    <source>
        <dbReference type="ARBA" id="ARBA00022801"/>
    </source>
</evidence>
<evidence type="ECO:0000256" key="8">
    <source>
        <dbReference type="ARBA" id="ARBA00048968"/>
    </source>
</evidence>
<dbReference type="GO" id="GO:0017061">
    <property type="term" value="F:S-methyl-5-thioadenosine phosphorylase activity"/>
    <property type="evidence" value="ECO:0007669"/>
    <property type="project" value="UniProtKB-EC"/>
</dbReference>
<comment type="catalytic activity">
    <reaction evidence="8">
        <text>adenosine + phosphate = alpha-D-ribose 1-phosphate + adenine</text>
        <dbReference type="Rhea" id="RHEA:27642"/>
        <dbReference type="ChEBI" id="CHEBI:16335"/>
        <dbReference type="ChEBI" id="CHEBI:16708"/>
        <dbReference type="ChEBI" id="CHEBI:43474"/>
        <dbReference type="ChEBI" id="CHEBI:57720"/>
        <dbReference type="EC" id="2.4.2.1"/>
    </reaction>
    <physiologicalReaction direction="left-to-right" evidence="8">
        <dbReference type="Rhea" id="RHEA:27643"/>
    </physiologicalReaction>
</comment>
<protein>
    <recommendedName>
        <fullName evidence="10">Purine nucleoside phosphorylase</fullName>
    </recommendedName>
</protein>
<dbReference type="InterPro" id="IPR038371">
    <property type="entry name" value="Cu_polyphenol_OxRdtase_sf"/>
</dbReference>
<dbReference type="RefSeq" id="WP_119280587.1">
    <property type="nucleotide sequence ID" value="NZ_QWLA01000133.1"/>
</dbReference>
<keyword evidence="13" id="KW-1185">Reference proteome</keyword>
<dbReference type="NCBIfam" id="TIGR00726">
    <property type="entry name" value="peptidoglycan editing factor PgeF"/>
    <property type="match status" value="1"/>
</dbReference>
<dbReference type="GO" id="GO:0016787">
    <property type="term" value="F:hydrolase activity"/>
    <property type="evidence" value="ECO:0007669"/>
    <property type="project" value="UniProtKB-KW"/>
</dbReference>
<comment type="catalytic activity">
    <reaction evidence="1">
        <text>inosine + phosphate = alpha-D-ribose 1-phosphate + hypoxanthine</text>
        <dbReference type="Rhea" id="RHEA:27646"/>
        <dbReference type="ChEBI" id="CHEBI:17368"/>
        <dbReference type="ChEBI" id="CHEBI:17596"/>
        <dbReference type="ChEBI" id="CHEBI:43474"/>
        <dbReference type="ChEBI" id="CHEBI:57720"/>
        <dbReference type="EC" id="2.4.2.1"/>
    </reaction>
    <physiologicalReaction direction="left-to-right" evidence="1">
        <dbReference type="Rhea" id="RHEA:27647"/>
    </physiologicalReaction>
</comment>
<evidence type="ECO:0000313" key="13">
    <source>
        <dbReference type="Proteomes" id="UP000265341"/>
    </source>
</evidence>
<dbReference type="Proteomes" id="UP000265341">
    <property type="component" value="Unassembled WGS sequence"/>
</dbReference>
<dbReference type="InterPro" id="IPR003730">
    <property type="entry name" value="Cu_polyphenol_OxRdtase"/>
</dbReference>
<dbReference type="PANTHER" id="PTHR30616">
    <property type="entry name" value="UNCHARACTERIZED PROTEIN YFIH"/>
    <property type="match status" value="1"/>
</dbReference>
<keyword evidence="3" id="KW-0808">Transferase</keyword>
<evidence type="ECO:0000256" key="10">
    <source>
        <dbReference type="RuleBase" id="RU361274"/>
    </source>
</evidence>
<dbReference type="Pfam" id="PF02578">
    <property type="entry name" value="Cu-oxidase_4"/>
    <property type="match status" value="1"/>
</dbReference>
<dbReference type="AlphaFoldDB" id="A0A399EF81"/>
<comment type="catalytic activity">
    <reaction evidence="9">
        <text>S-methyl-5'-thioadenosine + phosphate = 5-(methylsulfanyl)-alpha-D-ribose 1-phosphate + adenine</text>
        <dbReference type="Rhea" id="RHEA:11852"/>
        <dbReference type="ChEBI" id="CHEBI:16708"/>
        <dbReference type="ChEBI" id="CHEBI:17509"/>
        <dbReference type="ChEBI" id="CHEBI:43474"/>
        <dbReference type="ChEBI" id="CHEBI:58533"/>
        <dbReference type="EC" id="2.4.2.28"/>
    </reaction>
    <physiologicalReaction direction="left-to-right" evidence="9">
        <dbReference type="Rhea" id="RHEA:11853"/>
    </physiologicalReaction>
</comment>
<evidence type="ECO:0000313" key="12">
    <source>
        <dbReference type="EMBL" id="RIH81809.1"/>
    </source>
</evidence>
<dbReference type="InterPro" id="IPR011324">
    <property type="entry name" value="Cytotoxic_necrot_fac-like_cat"/>
</dbReference>
<gene>
    <name evidence="12" type="primary">yfiH</name>
    <name evidence="12" type="ORF">Mrose_03527</name>
</gene>
<comment type="catalytic activity">
    <reaction evidence="7">
        <text>adenosine + H2O + H(+) = inosine + NH4(+)</text>
        <dbReference type="Rhea" id="RHEA:24408"/>
        <dbReference type="ChEBI" id="CHEBI:15377"/>
        <dbReference type="ChEBI" id="CHEBI:15378"/>
        <dbReference type="ChEBI" id="CHEBI:16335"/>
        <dbReference type="ChEBI" id="CHEBI:17596"/>
        <dbReference type="ChEBI" id="CHEBI:28938"/>
        <dbReference type="EC" id="3.5.4.4"/>
    </reaction>
    <physiologicalReaction direction="left-to-right" evidence="7">
        <dbReference type="Rhea" id="RHEA:24409"/>
    </physiologicalReaction>
</comment>
<comment type="similarity">
    <text evidence="2 10">Belongs to the purine nucleoside phosphorylase YfiH/LACC1 family.</text>
</comment>
<dbReference type="SUPFAM" id="SSF64438">
    <property type="entry name" value="CNF1/YfiH-like putative cysteine hydrolases"/>
    <property type="match status" value="1"/>
</dbReference>
<evidence type="ECO:0000256" key="3">
    <source>
        <dbReference type="ARBA" id="ARBA00022679"/>
    </source>
</evidence>
<comment type="caution">
    <text evidence="12">The sequence shown here is derived from an EMBL/GenBank/DDBJ whole genome shotgun (WGS) entry which is preliminary data.</text>
</comment>
<feature type="region of interest" description="Disordered" evidence="11">
    <location>
        <begin position="14"/>
        <end position="41"/>
    </location>
</feature>
<dbReference type="PANTHER" id="PTHR30616:SF2">
    <property type="entry name" value="PURINE NUCLEOSIDE PHOSPHORYLASE LACC1"/>
    <property type="match status" value="1"/>
</dbReference>
<reference evidence="12 13" key="1">
    <citation type="submission" date="2018-08" db="EMBL/GenBank/DDBJ databases">
        <title>Meiothermus roseus NBRC 110900 genome sequencing project.</title>
        <authorList>
            <person name="Da Costa M.S."/>
            <person name="Albuquerque L."/>
            <person name="Raposo P."/>
            <person name="Froufe H.J.C."/>
            <person name="Barroso C.S."/>
            <person name="Egas C."/>
        </authorList>
    </citation>
    <scope>NUCLEOTIDE SEQUENCE [LARGE SCALE GENOMIC DNA]</scope>
    <source>
        <strain evidence="12 13">NBRC 110900</strain>
    </source>
</reference>
<evidence type="ECO:0000256" key="2">
    <source>
        <dbReference type="ARBA" id="ARBA00007353"/>
    </source>
</evidence>
<dbReference type="Gene3D" id="3.60.140.10">
    <property type="entry name" value="CNF1/YfiH-like putative cysteine hydrolases"/>
    <property type="match status" value="1"/>
</dbReference>
<name>A0A399EF81_9DEIN</name>
<evidence type="ECO:0000256" key="6">
    <source>
        <dbReference type="ARBA" id="ARBA00022833"/>
    </source>
</evidence>
<evidence type="ECO:0000256" key="1">
    <source>
        <dbReference type="ARBA" id="ARBA00000553"/>
    </source>
</evidence>
<accession>A0A399EF81</accession>
<organism evidence="12 13">
    <name type="scientific">Calidithermus roseus</name>
    <dbReference type="NCBI Taxonomy" id="1644118"/>
    <lineage>
        <taxon>Bacteria</taxon>
        <taxon>Thermotogati</taxon>
        <taxon>Deinococcota</taxon>
        <taxon>Deinococci</taxon>
        <taxon>Thermales</taxon>
        <taxon>Thermaceae</taxon>
        <taxon>Calidithermus</taxon>
    </lineage>
</organism>
<evidence type="ECO:0000256" key="11">
    <source>
        <dbReference type="SAM" id="MobiDB-lite"/>
    </source>
</evidence>
<sequence>MLLSSPLLEVPHGFTTREGGVSQGPYASLNLSPSTGDHPEHVRENQRRVLEHFGHPPVAALDQVHGSVVHAVEGPGVWQGDGLLTDTPGLLLRVGVADCYPVLLYDPMRQVVGALHAGWRGTVAGILPAALEILQERYGSRPRDIRVALGPGAGPGFQVGPEVAEAFAQAGLETFRPDPSAPGRFCLDLASALRQQALSLGIRSEHFWTLGADTLHDPRFFSHRREQGITGRMWGLIQLPANSLRRSTTLMPLEPGSPPP</sequence>
<dbReference type="OrthoDB" id="4279at2"/>
<evidence type="ECO:0000256" key="9">
    <source>
        <dbReference type="ARBA" id="ARBA00049893"/>
    </source>
</evidence>
<keyword evidence="4" id="KW-0479">Metal-binding</keyword>